<sequence length="182" mass="20709">MVWFAERFLWDGERPEWTWVPSKSVGPIRFGQSKEEVSAALGEPITGWGEMYARWYPFSGVGIDTYYDQESQTLAAVAVDACRGPQVSLDGTPLVGRLPSELEPWLDETASTLEDPTLPEYVDGLRFGPRGEPYLLSLGLILRCQQNGDHARCRPVFLAPQWAMRGQEWIEDLVPEREWLTY</sequence>
<proteinExistence type="predicted"/>
<dbReference type="EMBL" id="CP120988">
    <property type="protein sequence ID" value="WLQ61464.1"/>
    <property type="molecule type" value="Genomic_DNA"/>
</dbReference>
<organism evidence="1 3">
    <name type="scientific">Streptomyces poriferorum</name>
    <dbReference type="NCBI Taxonomy" id="2798799"/>
    <lineage>
        <taxon>Bacteria</taxon>
        <taxon>Bacillati</taxon>
        <taxon>Actinomycetota</taxon>
        <taxon>Actinomycetes</taxon>
        <taxon>Kitasatosporales</taxon>
        <taxon>Streptomycetaceae</taxon>
        <taxon>Streptomyces</taxon>
    </lineage>
</organism>
<dbReference type="Proteomes" id="UP001235744">
    <property type="component" value="Chromosome"/>
</dbReference>
<evidence type="ECO:0000313" key="1">
    <source>
        <dbReference type="EMBL" id="WLQ54100.1"/>
    </source>
</evidence>
<dbReference type="RefSeq" id="WP_306068504.1">
    <property type="nucleotide sequence ID" value="NZ_CP120988.1"/>
</dbReference>
<evidence type="ECO:0000313" key="3">
    <source>
        <dbReference type="Proteomes" id="UP001235744"/>
    </source>
</evidence>
<accession>A0ABY9IG86</accession>
<protein>
    <recommendedName>
        <fullName evidence="4">SMI1/KNR4 family protein</fullName>
    </recommendedName>
</protein>
<evidence type="ECO:0008006" key="4">
    <source>
        <dbReference type="Google" id="ProtNLM"/>
    </source>
</evidence>
<dbReference type="EMBL" id="CP120988">
    <property type="protein sequence ID" value="WLQ54100.1"/>
    <property type="molecule type" value="Genomic_DNA"/>
</dbReference>
<gene>
    <name evidence="1" type="ORF">P8A19_00955</name>
    <name evidence="2" type="ORF">P8A19_41400</name>
</gene>
<keyword evidence="3" id="KW-1185">Reference proteome</keyword>
<evidence type="ECO:0000313" key="2">
    <source>
        <dbReference type="EMBL" id="WLQ61464.1"/>
    </source>
</evidence>
<reference evidence="1 3" key="1">
    <citation type="submission" date="2023-03" db="EMBL/GenBank/DDBJ databases">
        <title>Isolation and description of six Streptomyces strains from soil environments, able to metabolize different microbial glucans.</title>
        <authorList>
            <person name="Widen T."/>
            <person name="Larsbrink J."/>
        </authorList>
    </citation>
    <scope>NUCLEOTIDE SEQUENCE [LARGE SCALE GENOMIC DNA]</scope>
    <source>
        <strain evidence="1 3">Alt2</strain>
    </source>
</reference>
<name>A0ABY9IG86_9ACTN</name>